<dbReference type="PANTHER" id="PTHR33112:SF16">
    <property type="entry name" value="HETEROKARYON INCOMPATIBILITY DOMAIN-CONTAINING PROTEIN"/>
    <property type="match status" value="1"/>
</dbReference>
<proteinExistence type="predicted"/>
<gene>
    <name evidence="2" type="ORF">K491DRAFT_603772</name>
</gene>
<evidence type="ECO:0000313" key="2">
    <source>
        <dbReference type="EMBL" id="KAF2652980.1"/>
    </source>
</evidence>
<dbReference type="InterPro" id="IPR010730">
    <property type="entry name" value="HET"/>
</dbReference>
<sequence>RRWLHDCLSNHDHGVNAKASRAARLIDVRTEDGTQPIHLVDGSTIEHSFLALSHCWGDSATLRTTRATLEPFQTSIQWGQLPKTFQDAVQITRGLGVDYLWIDSLCIVQDDPGDWATESAKMAAIYNSALVTVMAASASDSQGGCFRSRPSEEDSIRVPYSDNTGTTSLGIHVSLPRPGYHKVVSNFPLFKRAWVVQEDLLLRRRLIFSDNQVYWDCSGSILAKSTIQQRSQEMDKSLRVFADPRLQGLNHDSKYWHSLWHGLVSKYSICSLTFDTDRLPSLSGLAQTFAQMSGHTYAAGL</sequence>
<reference evidence="2" key="1">
    <citation type="journal article" date="2020" name="Stud. Mycol.">
        <title>101 Dothideomycetes genomes: a test case for predicting lifestyles and emergence of pathogens.</title>
        <authorList>
            <person name="Haridas S."/>
            <person name="Albert R."/>
            <person name="Binder M."/>
            <person name="Bloem J."/>
            <person name="Labutti K."/>
            <person name="Salamov A."/>
            <person name="Andreopoulos B."/>
            <person name="Baker S."/>
            <person name="Barry K."/>
            <person name="Bills G."/>
            <person name="Bluhm B."/>
            <person name="Cannon C."/>
            <person name="Castanera R."/>
            <person name="Culley D."/>
            <person name="Daum C."/>
            <person name="Ezra D."/>
            <person name="Gonzalez J."/>
            <person name="Henrissat B."/>
            <person name="Kuo A."/>
            <person name="Liang C."/>
            <person name="Lipzen A."/>
            <person name="Lutzoni F."/>
            <person name="Magnuson J."/>
            <person name="Mondo S."/>
            <person name="Nolan M."/>
            <person name="Ohm R."/>
            <person name="Pangilinan J."/>
            <person name="Park H.-J."/>
            <person name="Ramirez L."/>
            <person name="Alfaro M."/>
            <person name="Sun H."/>
            <person name="Tritt A."/>
            <person name="Yoshinaga Y."/>
            <person name="Zwiers L.-H."/>
            <person name="Turgeon B."/>
            <person name="Goodwin S."/>
            <person name="Spatafora J."/>
            <person name="Crous P."/>
            <person name="Grigoriev I."/>
        </authorList>
    </citation>
    <scope>NUCLEOTIDE SEQUENCE</scope>
    <source>
        <strain evidence="2">CBS 122681</strain>
    </source>
</reference>
<evidence type="ECO:0000313" key="3">
    <source>
        <dbReference type="Proteomes" id="UP000799324"/>
    </source>
</evidence>
<dbReference type="Proteomes" id="UP000799324">
    <property type="component" value="Unassembled WGS sequence"/>
</dbReference>
<name>A0A6A6SZL3_9PLEO</name>
<evidence type="ECO:0000259" key="1">
    <source>
        <dbReference type="Pfam" id="PF06985"/>
    </source>
</evidence>
<keyword evidence="3" id="KW-1185">Reference proteome</keyword>
<dbReference type="AlphaFoldDB" id="A0A6A6SZL3"/>
<accession>A0A6A6SZL3</accession>
<dbReference type="OrthoDB" id="5125733at2759"/>
<dbReference type="Pfam" id="PF06985">
    <property type="entry name" value="HET"/>
    <property type="match status" value="1"/>
</dbReference>
<feature type="non-terminal residue" evidence="2">
    <location>
        <position position="1"/>
    </location>
</feature>
<organism evidence="2 3">
    <name type="scientific">Lophiostoma macrostomum CBS 122681</name>
    <dbReference type="NCBI Taxonomy" id="1314788"/>
    <lineage>
        <taxon>Eukaryota</taxon>
        <taxon>Fungi</taxon>
        <taxon>Dikarya</taxon>
        <taxon>Ascomycota</taxon>
        <taxon>Pezizomycotina</taxon>
        <taxon>Dothideomycetes</taxon>
        <taxon>Pleosporomycetidae</taxon>
        <taxon>Pleosporales</taxon>
        <taxon>Lophiostomataceae</taxon>
        <taxon>Lophiostoma</taxon>
    </lineage>
</organism>
<feature type="domain" description="Heterokaryon incompatibility" evidence="1">
    <location>
        <begin position="49"/>
        <end position="198"/>
    </location>
</feature>
<dbReference type="EMBL" id="MU004390">
    <property type="protein sequence ID" value="KAF2652980.1"/>
    <property type="molecule type" value="Genomic_DNA"/>
</dbReference>
<protein>
    <submittedName>
        <fullName evidence="2">HET-domain-containing protein</fullName>
    </submittedName>
</protein>
<dbReference type="PANTHER" id="PTHR33112">
    <property type="entry name" value="DOMAIN PROTEIN, PUTATIVE-RELATED"/>
    <property type="match status" value="1"/>
</dbReference>